<evidence type="ECO:0000256" key="1">
    <source>
        <dbReference type="ARBA" id="ARBA00004496"/>
    </source>
</evidence>
<dbReference type="GO" id="GO:0000976">
    <property type="term" value="F:transcription cis-regulatory region binding"/>
    <property type="evidence" value="ECO:0007669"/>
    <property type="project" value="TreeGrafter"/>
</dbReference>
<evidence type="ECO:0000259" key="8">
    <source>
        <dbReference type="PROSITE" id="PS50089"/>
    </source>
</evidence>
<dbReference type="EMBL" id="LT671825">
    <property type="protein sequence ID" value="SHO79166.1"/>
    <property type="molecule type" value="Genomic_DNA"/>
</dbReference>
<proteinExistence type="predicted"/>
<sequence>MGASSARTIQGVAPPAHAGVSSSGESKQASKKRAQSLNHLLAFTLPPRAPPTVGPRRVRRSDSYRPFSRERYVNAQYRFVVKPTFDSQRHLNDPDLPLPWQDVVQVLVPLTSDAVVAAHGTAETDQAGTCPICLSPPTAPRMTRCGHVFCYACMLHYLIVAENGTRTRGSMRHAKRCPICWDDVVARDLKAVLWVDGQHEAQRHRRAFLECHTEKGLSMPDDVLILRLVERPNDACVALPRSTTWPIELGDRSLLCSHPDALLYARCVRATPEHLVESLRADIAGVEAATKEAQAYEPDELSLEFLRVAHEQLQEQLLTALGMPSMPTERPASERTAVRSSYFYFQAASGQYVFLHPIDIKVLLSRFQTYANFPDTLAVAVQGADEGTVDEALRKKCKYLAHLPMSADVTFIEVDWARTAADVPASVQPAIPWEPWADVLAQRSQRRQSKAAREEKYRKRAQKEPQKHRETNVWPEEQSLADDQLSFREAAMVGAEMYFPMHPGAAADDESLFPSMSTPAPARPTERVAKTVWGTPAASQTHSAAAPDTQHMDEAWHTLEERSGNPEQSEGKRPGPKTKRKPKLILTGGGRAAW</sequence>
<protein>
    <recommendedName>
        <fullName evidence="8">RING-type domain-containing protein</fullName>
    </recommendedName>
</protein>
<feature type="region of interest" description="Disordered" evidence="7">
    <location>
        <begin position="442"/>
        <end position="472"/>
    </location>
</feature>
<dbReference type="OMA" id="PRWKKCP"/>
<keyword evidence="5" id="KW-0862">Zinc</keyword>
<dbReference type="OrthoDB" id="302966at2759"/>
<dbReference type="Proteomes" id="UP000186303">
    <property type="component" value="Chromosome 5"/>
</dbReference>
<keyword evidence="3" id="KW-0479">Metal-binding</keyword>
<dbReference type="SMART" id="SM00184">
    <property type="entry name" value="RING"/>
    <property type="match status" value="1"/>
</dbReference>
<dbReference type="AlphaFoldDB" id="A0A1M8A9I9"/>
<dbReference type="GO" id="GO:0008270">
    <property type="term" value="F:zinc ion binding"/>
    <property type="evidence" value="ECO:0007669"/>
    <property type="project" value="UniProtKB-KW"/>
</dbReference>
<dbReference type="PROSITE" id="PS00518">
    <property type="entry name" value="ZF_RING_1"/>
    <property type="match status" value="1"/>
</dbReference>
<dbReference type="InterPro" id="IPR039739">
    <property type="entry name" value="MAG2/RNF10"/>
</dbReference>
<evidence type="ECO:0000256" key="3">
    <source>
        <dbReference type="ARBA" id="ARBA00022723"/>
    </source>
</evidence>
<evidence type="ECO:0000256" key="2">
    <source>
        <dbReference type="ARBA" id="ARBA00022490"/>
    </source>
</evidence>
<gene>
    <name evidence="9" type="ORF">MSYG_3515</name>
</gene>
<evidence type="ECO:0000256" key="4">
    <source>
        <dbReference type="ARBA" id="ARBA00022771"/>
    </source>
</evidence>
<feature type="region of interest" description="Disordered" evidence="7">
    <location>
        <begin position="557"/>
        <end position="594"/>
    </location>
</feature>
<feature type="domain" description="RING-type" evidence="8">
    <location>
        <begin position="130"/>
        <end position="180"/>
    </location>
</feature>
<dbReference type="VEuPathDB" id="FungiDB:MSYG_3515"/>
<name>A0A1M8A9I9_MALS4</name>
<dbReference type="PROSITE" id="PS50089">
    <property type="entry name" value="ZF_RING_2"/>
    <property type="match status" value="1"/>
</dbReference>
<keyword evidence="2" id="KW-0963">Cytoplasm</keyword>
<evidence type="ECO:0000313" key="9">
    <source>
        <dbReference type="EMBL" id="SHO79166.1"/>
    </source>
</evidence>
<feature type="compositionally biased region" description="Basic residues" evidence="7">
    <location>
        <begin position="574"/>
        <end position="583"/>
    </location>
</feature>
<dbReference type="Pfam" id="PF00097">
    <property type="entry name" value="zf-C3HC4"/>
    <property type="match status" value="1"/>
</dbReference>
<feature type="compositionally biased region" description="Basic and acidic residues" evidence="7">
    <location>
        <begin position="557"/>
        <end position="573"/>
    </location>
</feature>
<accession>A0A1M8A9I9</accession>
<dbReference type="GO" id="GO:0005737">
    <property type="term" value="C:cytoplasm"/>
    <property type="evidence" value="ECO:0007669"/>
    <property type="project" value="UniProtKB-SubCell"/>
</dbReference>
<feature type="compositionally biased region" description="Basic and acidic residues" evidence="7">
    <location>
        <begin position="451"/>
        <end position="471"/>
    </location>
</feature>
<dbReference type="CDD" id="cd16536">
    <property type="entry name" value="RING-HC_RNF10"/>
    <property type="match status" value="1"/>
</dbReference>
<comment type="subcellular location">
    <subcellularLocation>
        <location evidence="1">Cytoplasm</location>
    </subcellularLocation>
</comment>
<evidence type="ECO:0000256" key="5">
    <source>
        <dbReference type="ARBA" id="ARBA00022833"/>
    </source>
</evidence>
<reference evidence="10" key="1">
    <citation type="journal article" date="2017" name="Nucleic Acids Res.">
        <title>Proteogenomics produces comprehensive and highly accurate protein-coding gene annotation in a complete genome assembly of Malassezia sympodialis.</title>
        <authorList>
            <person name="Zhu Y."/>
            <person name="Engstroem P.G."/>
            <person name="Tellgren-Roth C."/>
            <person name="Baudo C.D."/>
            <person name="Kennell J.C."/>
            <person name="Sun S."/>
            <person name="Billmyre R.B."/>
            <person name="Schroeder M.S."/>
            <person name="Andersson A."/>
            <person name="Holm T."/>
            <person name="Sigurgeirsson B."/>
            <person name="Wu G."/>
            <person name="Sankaranarayanan S.R."/>
            <person name="Siddharthan R."/>
            <person name="Sanyal K."/>
            <person name="Lundeberg J."/>
            <person name="Nystedt B."/>
            <person name="Boekhout T."/>
            <person name="Dawson T.L. Jr."/>
            <person name="Heitman J."/>
            <person name="Scheynius A."/>
            <person name="Lehtioe J."/>
        </authorList>
    </citation>
    <scope>NUCLEOTIDE SEQUENCE [LARGE SCALE GENOMIC DNA]</scope>
    <source>
        <strain evidence="10">ATCC 42132</strain>
    </source>
</reference>
<evidence type="ECO:0000256" key="6">
    <source>
        <dbReference type="PROSITE-ProRule" id="PRU00175"/>
    </source>
</evidence>
<keyword evidence="4 6" id="KW-0863">Zinc-finger</keyword>
<evidence type="ECO:0000256" key="7">
    <source>
        <dbReference type="SAM" id="MobiDB-lite"/>
    </source>
</evidence>
<dbReference type="PANTHER" id="PTHR12983">
    <property type="entry name" value="RING FINGER 10 FAMILY MEMBER"/>
    <property type="match status" value="1"/>
</dbReference>
<feature type="region of interest" description="Disordered" evidence="7">
    <location>
        <begin position="1"/>
        <end position="36"/>
    </location>
</feature>
<keyword evidence="10" id="KW-1185">Reference proteome</keyword>
<organism evidence="9 10">
    <name type="scientific">Malassezia sympodialis (strain ATCC 42132)</name>
    <name type="common">Atopic eczema-associated yeast</name>
    <dbReference type="NCBI Taxonomy" id="1230383"/>
    <lineage>
        <taxon>Eukaryota</taxon>
        <taxon>Fungi</taxon>
        <taxon>Dikarya</taxon>
        <taxon>Basidiomycota</taxon>
        <taxon>Ustilaginomycotina</taxon>
        <taxon>Malasseziomycetes</taxon>
        <taxon>Malasseziales</taxon>
        <taxon>Malasseziaceae</taxon>
        <taxon>Malassezia</taxon>
    </lineage>
</organism>
<dbReference type="InterPro" id="IPR018957">
    <property type="entry name" value="Znf_C3HC4_RING-type"/>
</dbReference>
<dbReference type="InterPro" id="IPR017907">
    <property type="entry name" value="Znf_RING_CS"/>
</dbReference>
<dbReference type="PANTHER" id="PTHR12983:SF9">
    <property type="entry name" value="E3 UBIQUITIN-PROTEIN LIGASE RNF10"/>
    <property type="match status" value="1"/>
</dbReference>
<dbReference type="SUPFAM" id="SSF57850">
    <property type="entry name" value="RING/U-box"/>
    <property type="match status" value="1"/>
</dbReference>
<dbReference type="Gene3D" id="3.30.40.10">
    <property type="entry name" value="Zinc/RING finger domain, C3HC4 (zinc finger)"/>
    <property type="match status" value="1"/>
</dbReference>
<dbReference type="InterPro" id="IPR013083">
    <property type="entry name" value="Znf_RING/FYVE/PHD"/>
</dbReference>
<dbReference type="GO" id="GO:0045944">
    <property type="term" value="P:positive regulation of transcription by RNA polymerase II"/>
    <property type="evidence" value="ECO:0007669"/>
    <property type="project" value="TreeGrafter"/>
</dbReference>
<dbReference type="InterPro" id="IPR001841">
    <property type="entry name" value="Znf_RING"/>
</dbReference>
<evidence type="ECO:0000313" key="10">
    <source>
        <dbReference type="Proteomes" id="UP000186303"/>
    </source>
</evidence>